<evidence type="ECO:0000313" key="2">
    <source>
        <dbReference type="EMBL" id="MET3794255.1"/>
    </source>
</evidence>
<feature type="domain" description="Sulfatase-modifying factor enzyme-like" evidence="1">
    <location>
        <begin position="21"/>
        <end position="320"/>
    </location>
</feature>
<proteinExistence type="predicted"/>
<comment type="caution">
    <text evidence="2">The sequence shown here is derived from an EMBL/GenBank/DDBJ whole genome shotgun (WGS) entry which is preliminary data.</text>
</comment>
<dbReference type="SUPFAM" id="SSF56436">
    <property type="entry name" value="C-type lectin-like"/>
    <property type="match status" value="1"/>
</dbReference>
<dbReference type="InterPro" id="IPR016187">
    <property type="entry name" value="CTDL_fold"/>
</dbReference>
<gene>
    <name evidence="2" type="ORF">ABID37_004495</name>
</gene>
<name>A0ABV2N622_9HYPH</name>
<dbReference type="Pfam" id="PF03781">
    <property type="entry name" value="FGE-sulfatase"/>
    <property type="match status" value="1"/>
</dbReference>
<protein>
    <submittedName>
        <fullName evidence="2">Formylglycine-generating enzyme required for sulfatase activity</fullName>
    </submittedName>
</protein>
<dbReference type="PANTHER" id="PTHR23150:SF19">
    <property type="entry name" value="FORMYLGLYCINE-GENERATING ENZYME"/>
    <property type="match status" value="1"/>
</dbReference>
<evidence type="ECO:0000259" key="1">
    <source>
        <dbReference type="Pfam" id="PF03781"/>
    </source>
</evidence>
<dbReference type="PANTHER" id="PTHR23150">
    <property type="entry name" value="SULFATASE MODIFYING FACTOR 1, 2"/>
    <property type="match status" value="1"/>
</dbReference>
<dbReference type="EMBL" id="JBEPML010000022">
    <property type="protein sequence ID" value="MET3794255.1"/>
    <property type="molecule type" value="Genomic_DNA"/>
</dbReference>
<evidence type="ECO:0000313" key="3">
    <source>
        <dbReference type="Proteomes" id="UP001549076"/>
    </source>
</evidence>
<dbReference type="Gene3D" id="3.90.1580.10">
    <property type="entry name" value="paralog of FGE (formylglycine-generating enzyme)"/>
    <property type="match status" value="1"/>
</dbReference>
<accession>A0ABV2N622</accession>
<dbReference type="InterPro" id="IPR005532">
    <property type="entry name" value="SUMF_dom"/>
</dbReference>
<organism evidence="2 3">
    <name type="scientific">Aquamicrobium terrae</name>
    <dbReference type="NCBI Taxonomy" id="1324945"/>
    <lineage>
        <taxon>Bacteria</taxon>
        <taxon>Pseudomonadati</taxon>
        <taxon>Pseudomonadota</taxon>
        <taxon>Alphaproteobacteria</taxon>
        <taxon>Hyphomicrobiales</taxon>
        <taxon>Phyllobacteriaceae</taxon>
        <taxon>Aquamicrobium</taxon>
    </lineage>
</organism>
<sequence>MSIRQQPAPMDDARAHLAAPAGMVWIPGGRFMMGSDKHYPEEAPAHRVQVDGFWMDAFTVTNADFERFVKETRYVTVAERPADPDDYPGALPEMLAPASTVFQKPAGLVDMGNHYNWWTYVRGANWRHPRGAGTSVRKIMDHPVVHVAWEDVEAYAKWAGKELPTEAEWEFAARGGLDGREFVWGDELTPGGKYMANTWQGEFPYRNTQDDGYEFTSPVGSFAPNGYGLYDMAGNVWQWTSDWYQEHGRIDGPCCTATNPRGAAREASIDQRNTAAGIPRKVTKGGSHLCAPNYCRRYRPAARMAQPIDTSISHLGFRCISRPQREADRP</sequence>
<reference evidence="2 3" key="1">
    <citation type="submission" date="2024-06" db="EMBL/GenBank/DDBJ databases">
        <title>Genomic Encyclopedia of Type Strains, Phase IV (KMG-IV): sequencing the most valuable type-strain genomes for metagenomic binning, comparative biology and taxonomic classification.</title>
        <authorList>
            <person name="Goeker M."/>
        </authorList>
    </citation>
    <scope>NUCLEOTIDE SEQUENCE [LARGE SCALE GENOMIC DNA]</scope>
    <source>
        <strain evidence="2 3">DSM 27865</strain>
    </source>
</reference>
<dbReference type="Proteomes" id="UP001549076">
    <property type="component" value="Unassembled WGS sequence"/>
</dbReference>
<keyword evidence="3" id="KW-1185">Reference proteome</keyword>
<dbReference type="InterPro" id="IPR051043">
    <property type="entry name" value="Sulfatase_Mod_Factor_Kinase"/>
</dbReference>
<dbReference type="InterPro" id="IPR042095">
    <property type="entry name" value="SUMF_sf"/>
</dbReference>